<gene>
    <name evidence="2" type="ORF">BW732_05625</name>
</gene>
<dbReference type="RefSeq" id="WP_077275852.1">
    <property type="nucleotide sequence ID" value="NZ_CP019609.1"/>
</dbReference>
<protein>
    <recommendedName>
        <fullName evidence="1">Aldehyde dehydrogenase domain-containing protein</fullName>
    </recommendedName>
</protein>
<organism evidence="2 3">
    <name type="scientific">Vagococcus penaei</name>
    <dbReference type="NCBI Taxonomy" id="633807"/>
    <lineage>
        <taxon>Bacteria</taxon>
        <taxon>Bacillati</taxon>
        <taxon>Bacillota</taxon>
        <taxon>Bacilli</taxon>
        <taxon>Lactobacillales</taxon>
        <taxon>Enterococcaceae</taxon>
        <taxon>Vagococcus</taxon>
    </lineage>
</organism>
<dbReference type="STRING" id="633807.BW732_05625"/>
<evidence type="ECO:0000313" key="3">
    <source>
        <dbReference type="Proteomes" id="UP000188246"/>
    </source>
</evidence>
<evidence type="ECO:0000259" key="1">
    <source>
        <dbReference type="Pfam" id="PF00171"/>
    </source>
</evidence>
<accession>A0A1Q2D5V5</accession>
<dbReference type="OrthoDB" id="9815791at2"/>
<keyword evidence="3" id="KW-1185">Reference proteome</keyword>
<dbReference type="KEGG" id="vpi:BW732_05625"/>
<feature type="domain" description="Aldehyde dehydrogenase" evidence="1">
    <location>
        <begin position="103"/>
        <end position="273"/>
    </location>
</feature>
<dbReference type="AlphaFoldDB" id="A0A1Q2D5V5"/>
<dbReference type="Pfam" id="PF00171">
    <property type="entry name" value="Aldedh"/>
    <property type="match status" value="1"/>
</dbReference>
<dbReference type="InterPro" id="IPR016163">
    <property type="entry name" value="Ald_DH_C"/>
</dbReference>
<evidence type="ECO:0000313" key="2">
    <source>
        <dbReference type="EMBL" id="AQP53768.1"/>
    </source>
</evidence>
<dbReference type="InterPro" id="IPR016162">
    <property type="entry name" value="Ald_DH_N"/>
</dbReference>
<dbReference type="Gene3D" id="3.40.309.10">
    <property type="entry name" value="Aldehyde Dehydrogenase, Chain A, domain 2"/>
    <property type="match status" value="1"/>
</dbReference>
<dbReference type="GO" id="GO:0016620">
    <property type="term" value="F:oxidoreductase activity, acting on the aldehyde or oxo group of donors, NAD or NADP as acceptor"/>
    <property type="evidence" value="ECO:0007669"/>
    <property type="project" value="InterPro"/>
</dbReference>
<dbReference type="InterPro" id="IPR015590">
    <property type="entry name" value="Aldehyde_DH_dom"/>
</dbReference>
<dbReference type="InterPro" id="IPR016161">
    <property type="entry name" value="Ald_DH/histidinol_DH"/>
</dbReference>
<dbReference type="Proteomes" id="UP000188246">
    <property type="component" value="Chromosome"/>
</dbReference>
<dbReference type="Gene3D" id="3.40.605.10">
    <property type="entry name" value="Aldehyde Dehydrogenase, Chain A, domain 1"/>
    <property type="match status" value="1"/>
</dbReference>
<reference evidence="2 3" key="1">
    <citation type="journal article" date="2010" name="Int. J. Syst. Evol. Microbiol.">
        <title>Vagococcus penaei sp. nov., isolated from spoilage microbiota of cooked shrimp (Penaeus vannamei).</title>
        <authorList>
            <person name="Jaffres E."/>
            <person name="Prevost H."/>
            <person name="Rossero A."/>
            <person name="Joffraud J.J."/>
            <person name="Dousset X."/>
        </authorList>
    </citation>
    <scope>NUCLEOTIDE SEQUENCE [LARGE SCALE GENOMIC DNA]</scope>
    <source>
        <strain evidence="2 3">CD276</strain>
    </source>
</reference>
<sequence>MSFIDKDLQSIQEARILIEQASVAQTMLLEYPQSLLDRVTGVAIQELTKIGPTFLEKAVQESKYGNLIDESTLLNRVLTSFSEDYLPETYVGILTYGTDGKVLEIGVPLGITVILLPAENTIVNAIFSILTCLKTGNACVVVPHKRALSATQDILSYLERLVEENGLPRGSVSCVSHLSDEGVLTLLDHPQTAAVINIGNLNYTDTPLKNSKPIFYGGTGSTPVFIEKTANIQQACQQIVTSRSFDNGILAGAEQYLITEALIAQQVKEELIRQGAYFMTQEDEVKLLELMKPYGTEGCSEVVGQSAVNLAFRAGMTVPATTKLLVSEQNYILTENPYTDELKFPILVFYLEPDWLRACEKCLELLKEKRNGHSLVIHSKNEDVIEEFALKKPVARVLVNAPATFASMGLGSNLNMTVILGGLTIGHGVTAKNITPKELTYIRQIGYEKAAPNVTTKSASTTIPQEPTIDGLIKMLKELAK</sequence>
<proteinExistence type="predicted"/>
<name>A0A1Q2D5V5_9ENTE</name>
<dbReference type="EMBL" id="CP019609">
    <property type="protein sequence ID" value="AQP53768.1"/>
    <property type="molecule type" value="Genomic_DNA"/>
</dbReference>
<dbReference type="PANTHER" id="PTHR11699">
    <property type="entry name" value="ALDEHYDE DEHYDROGENASE-RELATED"/>
    <property type="match status" value="1"/>
</dbReference>
<dbReference type="SUPFAM" id="SSF53720">
    <property type="entry name" value="ALDH-like"/>
    <property type="match status" value="1"/>
</dbReference>